<keyword evidence="2" id="KW-0812">Transmembrane</keyword>
<reference evidence="3 4" key="1">
    <citation type="journal article" date="2015" name="Genome Announc.">
        <title>Complete Genome Sequence of Sedimenticola thiotaurini Strain SIP-G1, a Polyphosphate- and Polyhydroxyalkanoate-Accumulating Sulfur-Oxidizing Gammaproteobacterium Isolated from Salt Marsh Sediments.</title>
        <authorList>
            <person name="Flood B.E."/>
            <person name="Jones D.S."/>
            <person name="Bailey J.V."/>
        </authorList>
    </citation>
    <scope>NUCLEOTIDE SEQUENCE [LARGE SCALE GENOMIC DNA]</scope>
    <source>
        <strain evidence="3 4">SIP-G1</strain>
    </source>
</reference>
<protein>
    <submittedName>
        <fullName evidence="3">Pilus assembly protein PilN</fullName>
    </submittedName>
</protein>
<keyword evidence="4" id="KW-1185">Reference proteome</keyword>
<evidence type="ECO:0000256" key="1">
    <source>
        <dbReference type="SAM" id="Coils"/>
    </source>
</evidence>
<dbReference type="OrthoDB" id="5296173at2"/>
<gene>
    <name evidence="3" type="ORF">AAY24_13360</name>
</gene>
<name>A0A0F7K2N2_9GAMM</name>
<dbReference type="KEGG" id="seds:AAY24_13360"/>
<sequence>MAHINLLPWRENLRKKRQKDFGMSVLLALILTGAAAGGVHFFIEDMISHQEARNSYLGQEIAIVDKKIKEIKDLEKQKAQLIARMNVIQSLQGSRPQIVHLFDELVSTIPDGTYLTKLEQKGNGVTMDGVAESNARVSAYMRNIDASEWMGDPSLKVIESTDNSKGTFTLMAKQIDPNKDKEGQE</sequence>
<dbReference type="GO" id="GO:0043683">
    <property type="term" value="P:type IV pilus assembly"/>
    <property type="evidence" value="ECO:0007669"/>
    <property type="project" value="TreeGrafter"/>
</dbReference>
<dbReference type="PATRIC" id="fig|1543721.4.peg.2765"/>
<evidence type="ECO:0000313" key="4">
    <source>
        <dbReference type="Proteomes" id="UP000034410"/>
    </source>
</evidence>
<dbReference type="PANTHER" id="PTHR40278">
    <property type="entry name" value="DNA UTILIZATION PROTEIN HOFN"/>
    <property type="match status" value="1"/>
</dbReference>
<dbReference type="PANTHER" id="PTHR40278:SF2">
    <property type="entry name" value="TYPE IV PILUS INNER MEMBRANE COMPONENT PILN"/>
    <property type="match status" value="1"/>
</dbReference>
<evidence type="ECO:0000313" key="3">
    <source>
        <dbReference type="EMBL" id="AKH21183.1"/>
    </source>
</evidence>
<keyword evidence="2" id="KW-0472">Membrane</keyword>
<dbReference type="InterPro" id="IPR007813">
    <property type="entry name" value="PilN"/>
</dbReference>
<feature type="coiled-coil region" evidence="1">
    <location>
        <begin position="64"/>
        <end position="91"/>
    </location>
</feature>
<dbReference type="AlphaFoldDB" id="A0A0F7K2N2"/>
<organism evidence="3 4">
    <name type="scientific">Sedimenticola thiotaurini</name>
    <dbReference type="NCBI Taxonomy" id="1543721"/>
    <lineage>
        <taxon>Bacteria</taxon>
        <taxon>Pseudomonadati</taxon>
        <taxon>Pseudomonadota</taxon>
        <taxon>Gammaproteobacteria</taxon>
        <taxon>Chromatiales</taxon>
        <taxon>Sedimenticolaceae</taxon>
        <taxon>Sedimenticola</taxon>
    </lineage>
</organism>
<keyword evidence="1" id="KW-0175">Coiled coil</keyword>
<evidence type="ECO:0000256" key="2">
    <source>
        <dbReference type="SAM" id="Phobius"/>
    </source>
</evidence>
<dbReference type="Proteomes" id="UP000034410">
    <property type="component" value="Chromosome"/>
</dbReference>
<dbReference type="Pfam" id="PF05137">
    <property type="entry name" value="PilN"/>
    <property type="match status" value="1"/>
</dbReference>
<accession>A0A0F7K2N2</accession>
<proteinExistence type="predicted"/>
<dbReference type="InterPro" id="IPR052534">
    <property type="entry name" value="Extracell_DNA_Util/SecSys_Comp"/>
</dbReference>
<keyword evidence="2" id="KW-1133">Transmembrane helix</keyword>
<feature type="transmembrane region" description="Helical" evidence="2">
    <location>
        <begin position="21"/>
        <end position="43"/>
    </location>
</feature>
<dbReference type="GO" id="GO:0043107">
    <property type="term" value="P:type IV pilus-dependent motility"/>
    <property type="evidence" value="ECO:0007669"/>
    <property type="project" value="TreeGrafter"/>
</dbReference>
<dbReference type="EMBL" id="CP011412">
    <property type="protein sequence ID" value="AKH21183.1"/>
    <property type="molecule type" value="Genomic_DNA"/>
</dbReference>